<dbReference type="InterPro" id="IPR036365">
    <property type="entry name" value="PGBD-like_sf"/>
</dbReference>
<dbReference type="InterPro" id="IPR002477">
    <property type="entry name" value="Peptidoglycan-bd-like"/>
</dbReference>
<dbReference type="SUPFAM" id="SSF55166">
    <property type="entry name" value="Hedgehog/DD-peptidase"/>
    <property type="match status" value="1"/>
</dbReference>
<dbReference type="Proteomes" id="UP001171916">
    <property type="component" value="Unassembled WGS sequence"/>
</dbReference>
<dbReference type="SUPFAM" id="SSF47090">
    <property type="entry name" value="PGBD-like"/>
    <property type="match status" value="1"/>
</dbReference>
<protein>
    <submittedName>
        <fullName evidence="2">M15 family metallopeptidase</fullName>
    </submittedName>
</protein>
<feature type="domain" description="Peptidoglycan binding-like" evidence="1">
    <location>
        <begin position="10"/>
        <end position="38"/>
    </location>
</feature>
<gene>
    <name evidence="2" type="ORF">QVH07_06745</name>
</gene>
<dbReference type="Gene3D" id="1.10.101.10">
    <property type="entry name" value="PGBD-like superfamily/PGBD"/>
    <property type="match status" value="1"/>
</dbReference>
<keyword evidence="3" id="KW-1185">Reference proteome</keyword>
<evidence type="ECO:0000313" key="3">
    <source>
        <dbReference type="Proteomes" id="UP001171916"/>
    </source>
</evidence>
<name>A0ABT7YBE8_9BACT</name>
<dbReference type="InterPro" id="IPR036366">
    <property type="entry name" value="PGBDSf"/>
</dbReference>
<comment type="caution">
    <text evidence="2">The sequence shown here is derived from an EMBL/GenBank/DDBJ whole genome shotgun (WGS) entry which is preliminary data.</text>
</comment>
<dbReference type="InterPro" id="IPR009045">
    <property type="entry name" value="Zn_M74/Hedgehog-like"/>
</dbReference>
<dbReference type="Pfam" id="PF01471">
    <property type="entry name" value="PG_binding_1"/>
    <property type="match status" value="1"/>
</dbReference>
<sequence length="263" mass="30663">MMNIRELTIFIQTWLKAKGWYRGKIDGDFGPKTREAVSNLDQIPDDWSDRRKLVGAVQVISHELGEDAGKIDGYYGPTTDVAYQRARLKNQTGEEPPLWRPEDIVQTLKWPKAYTTEFDAFYGPRGSSLERLTSPYPLRIAWNPNQIIQSFSIHSKVKDSAEKVLKEALKHYGLEKIKELRLDYFGGCFNERRIRGGTKWSMHSWAVAIDFDPSNNQLRWGRDKATFAKPEYEAWWKMWEAEGWTSLGRQRNFDWMHVQAADI</sequence>
<evidence type="ECO:0000313" key="2">
    <source>
        <dbReference type="EMBL" id="MDN3203839.1"/>
    </source>
</evidence>
<reference evidence="2" key="1">
    <citation type="submission" date="2023-06" db="EMBL/GenBank/DDBJ databases">
        <title>Robiginitalea aurantiacus sp. nov. and Algoriphagus sediminis sp. nov., isolated from coastal sediment.</title>
        <authorList>
            <person name="Zhou Z.Y."/>
            <person name="An J."/>
            <person name="Jia Y.W."/>
            <person name="Du Z.J."/>
        </authorList>
    </citation>
    <scope>NUCLEOTIDE SEQUENCE</scope>
    <source>
        <strain evidence="2">C2-7</strain>
    </source>
</reference>
<accession>A0ABT7YBE8</accession>
<evidence type="ECO:0000259" key="1">
    <source>
        <dbReference type="Pfam" id="PF01471"/>
    </source>
</evidence>
<organism evidence="2 3">
    <name type="scientific">Algoriphagus sediminis</name>
    <dbReference type="NCBI Taxonomy" id="3057113"/>
    <lineage>
        <taxon>Bacteria</taxon>
        <taxon>Pseudomonadati</taxon>
        <taxon>Bacteroidota</taxon>
        <taxon>Cytophagia</taxon>
        <taxon>Cytophagales</taxon>
        <taxon>Cyclobacteriaceae</taxon>
        <taxon>Algoriphagus</taxon>
    </lineage>
</organism>
<dbReference type="RefSeq" id="WP_289999397.1">
    <property type="nucleotide sequence ID" value="NZ_JAUEPH010000003.1"/>
</dbReference>
<proteinExistence type="predicted"/>
<dbReference type="EMBL" id="JAUEPH010000003">
    <property type="protein sequence ID" value="MDN3203839.1"/>
    <property type="molecule type" value="Genomic_DNA"/>
</dbReference>